<sequence length="171" mass="18740">QLFISHHHSYYQKHFCSLFSSFHFLHILLVSILFQKMATVEVQSTPATEVGTVPAEIEAKITPETIKIEEVAPVTEETPAPAPTPEEETALVEEKAVPTVEDTVIEPAPAPAPEEEKSAPAVEEAVAEEKTVAAEPEVVDDEKVEVKTEATEEEEKVVDAPAVEQVEKTEE</sequence>
<dbReference type="EMBL" id="JBJKTR010000017">
    <property type="protein sequence ID" value="KAL3338065.1"/>
    <property type="molecule type" value="Genomic_DNA"/>
</dbReference>
<keyword evidence="2" id="KW-0812">Transmembrane</keyword>
<dbReference type="Proteomes" id="UP001627284">
    <property type="component" value="Unassembled WGS sequence"/>
</dbReference>
<evidence type="ECO:0000313" key="3">
    <source>
        <dbReference type="EMBL" id="KAL3338064.1"/>
    </source>
</evidence>
<evidence type="ECO:0000256" key="2">
    <source>
        <dbReference type="SAM" id="Phobius"/>
    </source>
</evidence>
<dbReference type="AlphaFoldDB" id="A0ABD2S224"/>
<proteinExistence type="predicted"/>
<organism evidence="3 4">
    <name type="scientific">Solanum stoloniferum</name>
    <dbReference type="NCBI Taxonomy" id="62892"/>
    <lineage>
        <taxon>Eukaryota</taxon>
        <taxon>Viridiplantae</taxon>
        <taxon>Streptophyta</taxon>
        <taxon>Embryophyta</taxon>
        <taxon>Tracheophyta</taxon>
        <taxon>Spermatophyta</taxon>
        <taxon>Magnoliopsida</taxon>
        <taxon>eudicotyledons</taxon>
        <taxon>Gunneridae</taxon>
        <taxon>Pentapetalae</taxon>
        <taxon>asterids</taxon>
        <taxon>lamiids</taxon>
        <taxon>Solanales</taxon>
        <taxon>Solanaceae</taxon>
        <taxon>Solanoideae</taxon>
        <taxon>Solaneae</taxon>
        <taxon>Solanum</taxon>
    </lineage>
</organism>
<keyword evidence="2" id="KW-1133">Transmembrane helix</keyword>
<evidence type="ECO:0000256" key="1">
    <source>
        <dbReference type="SAM" id="MobiDB-lite"/>
    </source>
</evidence>
<protein>
    <submittedName>
        <fullName evidence="3">Uncharacterized protein</fullName>
    </submittedName>
</protein>
<keyword evidence="4" id="KW-1185">Reference proteome</keyword>
<dbReference type="EMBL" id="JBJKTR010000017">
    <property type="protein sequence ID" value="KAL3338064.1"/>
    <property type="molecule type" value="Genomic_DNA"/>
</dbReference>
<comment type="caution">
    <text evidence="3">The sequence shown here is derived from an EMBL/GenBank/DDBJ whole genome shotgun (WGS) entry which is preliminary data.</text>
</comment>
<feature type="region of interest" description="Disordered" evidence="1">
    <location>
        <begin position="70"/>
        <end position="171"/>
    </location>
</feature>
<feature type="non-terminal residue" evidence="3">
    <location>
        <position position="1"/>
    </location>
</feature>
<evidence type="ECO:0000313" key="4">
    <source>
        <dbReference type="Proteomes" id="UP001627284"/>
    </source>
</evidence>
<feature type="transmembrane region" description="Helical" evidence="2">
    <location>
        <begin position="15"/>
        <end position="34"/>
    </location>
</feature>
<accession>A0ABD2S224</accession>
<keyword evidence="2" id="KW-0472">Membrane</keyword>
<gene>
    <name evidence="3" type="ORF">AABB24_030315</name>
</gene>
<reference evidence="3 4" key="1">
    <citation type="submission" date="2024-05" db="EMBL/GenBank/DDBJ databases">
        <title>De novo assembly of an allotetraploid wild potato.</title>
        <authorList>
            <person name="Hosaka A.J."/>
        </authorList>
    </citation>
    <scope>NUCLEOTIDE SEQUENCE [LARGE SCALE GENOMIC DNA]</scope>
    <source>
        <tissue evidence="3">Young leaves</tissue>
    </source>
</reference>
<name>A0ABD2S224_9SOLN</name>